<feature type="domain" description="HTH cro/C1-type" evidence="2">
    <location>
        <begin position="9"/>
        <end position="63"/>
    </location>
</feature>
<comment type="caution">
    <text evidence="3">The sequence shown here is derived from an EMBL/GenBank/DDBJ whole genome shotgun (WGS) entry which is preliminary data.</text>
</comment>
<dbReference type="SUPFAM" id="SSF47413">
    <property type="entry name" value="lambda repressor-like DNA-binding domains"/>
    <property type="match status" value="1"/>
</dbReference>
<evidence type="ECO:0000313" key="4">
    <source>
        <dbReference type="Proteomes" id="UP000474104"/>
    </source>
</evidence>
<dbReference type="PROSITE" id="PS50943">
    <property type="entry name" value="HTH_CROC1"/>
    <property type="match status" value="1"/>
</dbReference>
<dbReference type="EMBL" id="VIRB01000084">
    <property type="protein sequence ID" value="NDO69797.1"/>
    <property type="molecule type" value="Genomic_DNA"/>
</dbReference>
<dbReference type="GO" id="GO:0005506">
    <property type="term" value="F:iron ion binding"/>
    <property type="evidence" value="ECO:0007669"/>
    <property type="project" value="InterPro"/>
</dbReference>
<dbReference type="Pfam" id="PF01880">
    <property type="entry name" value="Desulfoferrodox"/>
    <property type="match status" value="1"/>
</dbReference>
<name>A0A9X5C8H2_9FIRM</name>
<organism evidence="3 4">
    <name type="scientific">Schaedlerella arabinosiphila</name>
    <dbReference type="NCBI Taxonomy" id="2044587"/>
    <lineage>
        <taxon>Bacteria</taxon>
        <taxon>Bacillati</taxon>
        <taxon>Bacillota</taxon>
        <taxon>Clostridia</taxon>
        <taxon>Lachnospirales</taxon>
        <taxon>Lachnospiraceae</taxon>
        <taxon>Schaedlerella</taxon>
    </lineage>
</organism>
<dbReference type="Proteomes" id="UP000474104">
    <property type="component" value="Unassembled WGS sequence"/>
</dbReference>
<accession>A0A9X5C8H2</accession>
<dbReference type="PANTHER" id="PTHR46558">
    <property type="entry name" value="TRACRIPTIONAL REGULATORY PROTEIN-RELATED-RELATED"/>
    <property type="match status" value="1"/>
</dbReference>
<dbReference type="InterPro" id="IPR002742">
    <property type="entry name" value="Desulfoferrodoxin_Fe-bd_dom"/>
</dbReference>
<dbReference type="Gene3D" id="1.10.260.40">
    <property type="entry name" value="lambda repressor-like DNA-binding domains"/>
    <property type="match status" value="1"/>
</dbReference>
<dbReference type="OrthoDB" id="9813152at2"/>
<dbReference type="RefSeq" id="WP_004075624.1">
    <property type="nucleotide sequence ID" value="NZ_VIRB01000084.1"/>
</dbReference>
<dbReference type="SMART" id="SM00530">
    <property type="entry name" value="HTH_XRE"/>
    <property type="match status" value="1"/>
</dbReference>
<protein>
    <submittedName>
        <fullName evidence="3">Helix-turn-helix domain-containing protein</fullName>
    </submittedName>
</protein>
<evidence type="ECO:0000256" key="1">
    <source>
        <dbReference type="ARBA" id="ARBA00023125"/>
    </source>
</evidence>
<keyword evidence="1" id="KW-0238">DNA-binding</keyword>
<dbReference type="Pfam" id="PF01381">
    <property type="entry name" value="HTH_3"/>
    <property type="match status" value="1"/>
</dbReference>
<dbReference type="Gene3D" id="2.60.40.730">
    <property type="entry name" value="SOR catalytic domain"/>
    <property type="match status" value="1"/>
</dbReference>
<dbReference type="SUPFAM" id="SSF49367">
    <property type="entry name" value="Superoxide reductase-like"/>
    <property type="match status" value="1"/>
</dbReference>
<dbReference type="InterPro" id="IPR010982">
    <property type="entry name" value="Lambda_DNA-bd_dom_sf"/>
</dbReference>
<dbReference type="AlphaFoldDB" id="A0A9X5C8H2"/>
<dbReference type="CDD" id="cd00093">
    <property type="entry name" value="HTH_XRE"/>
    <property type="match status" value="1"/>
</dbReference>
<dbReference type="InterPro" id="IPR001387">
    <property type="entry name" value="Cro/C1-type_HTH"/>
</dbReference>
<dbReference type="InterPro" id="IPR036073">
    <property type="entry name" value="Desulfoferrodoxin_Fe-bd_dom_sf"/>
</dbReference>
<reference evidence="3 4" key="1">
    <citation type="submission" date="2019-07" db="EMBL/GenBank/DDBJ databases">
        <title>Draft genome sequences of 15 bacterial species constituting the stable defined intestinal microbiota of the GM15 gnotobiotic mouse model.</title>
        <authorList>
            <person name="Elie C."/>
            <person name="Mathieu A."/>
            <person name="Saliou A."/>
            <person name="Darnaud M."/>
            <person name="Leulier F."/>
            <person name="Tamellini A."/>
        </authorList>
    </citation>
    <scope>NUCLEOTIDE SEQUENCE [LARGE SCALE GENOMIC DNA]</scope>
    <source>
        <strain evidence="4">ASF 502</strain>
    </source>
</reference>
<dbReference type="GO" id="GO:0016491">
    <property type="term" value="F:oxidoreductase activity"/>
    <property type="evidence" value="ECO:0007669"/>
    <property type="project" value="InterPro"/>
</dbReference>
<dbReference type="GO" id="GO:0003677">
    <property type="term" value="F:DNA binding"/>
    <property type="evidence" value="ECO:0007669"/>
    <property type="project" value="UniProtKB-KW"/>
</dbReference>
<evidence type="ECO:0000259" key="2">
    <source>
        <dbReference type="PROSITE" id="PS50943"/>
    </source>
</evidence>
<gene>
    <name evidence="3" type="ORF">FMM80_14390</name>
</gene>
<proteinExistence type="predicted"/>
<evidence type="ECO:0000313" key="3">
    <source>
        <dbReference type="EMBL" id="NDO69797.1"/>
    </source>
</evidence>
<sequence length="193" mass="21906">MSYVTGRTIKELREKRKITQKELADKINVSDKTISKWETGKGLPDVAIIEELSKSLGISIIELLTGDLKENENPSGNIKRMHFYVCPICGNIITSVGQGSFSCCGVTLLEQEAEDYDDSHSIKLETVDNEYYITIDHPMSKVHYVSFIAYVTSNSSEIEKLYPEQDISVRFRKKGHGILYAYCNRHGMFKKLV</sequence>
<dbReference type="PANTHER" id="PTHR46558:SF4">
    <property type="entry name" value="DNA-BIDING PHAGE PROTEIN"/>
    <property type="match status" value="1"/>
</dbReference>